<dbReference type="Proteomes" id="UP000001261">
    <property type="component" value="Unassembled WGS sequence"/>
</dbReference>
<dbReference type="SUPFAM" id="SSF81383">
    <property type="entry name" value="F-box domain"/>
    <property type="match status" value="1"/>
</dbReference>
<dbReference type="InterPro" id="IPR001810">
    <property type="entry name" value="F-box_dom"/>
</dbReference>
<dbReference type="SUPFAM" id="SSF69304">
    <property type="entry name" value="Tricorn protease N-terminal domain"/>
    <property type="match status" value="1"/>
</dbReference>
<dbReference type="VEuPathDB" id="FungiDB:CIMG_08551"/>
<dbReference type="OrthoDB" id="5295250at2759"/>
<name>J3K5R2_COCIM</name>
<dbReference type="AlphaFoldDB" id="J3K5R2"/>
<evidence type="ECO:0000259" key="1">
    <source>
        <dbReference type="PROSITE" id="PS50181"/>
    </source>
</evidence>
<dbReference type="EMBL" id="GG704913">
    <property type="protein sequence ID" value="EAS29805.3"/>
    <property type="molecule type" value="Genomic_DNA"/>
</dbReference>
<dbReference type="CDD" id="cd09917">
    <property type="entry name" value="F-box_SF"/>
    <property type="match status" value="1"/>
</dbReference>
<protein>
    <recommendedName>
        <fullName evidence="1">F-box domain-containing protein</fullName>
    </recommendedName>
</protein>
<dbReference type="GeneID" id="4560553"/>
<dbReference type="RefSeq" id="XP_001241388.2">
    <property type="nucleotide sequence ID" value="XM_001241387.2"/>
</dbReference>
<organism evidence="2 3">
    <name type="scientific">Coccidioides immitis (strain RS)</name>
    <name type="common">Valley fever fungus</name>
    <dbReference type="NCBI Taxonomy" id="246410"/>
    <lineage>
        <taxon>Eukaryota</taxon>
        <taxon>Fungi</taxon>
        <taxon>Dikarya</taxon>
        <taxon>Ascomycota</taxon>
        <taxon>Pezizomycotina</taxon>
        <taxon>Eurotiomycetes</taxon>
        <taxon>Eurotiomycetidae</taxon>
        <taxon>Onygenales</taxon>
        <taxon>Onygenaceae</taxon>
        <taxon>Coccidioides</taxon>
    </lineage>
</organism>
<dbReference type="OMA" id="SHAECHE"/>
<dbReference type="KEGG" id="cim:CIMG_08551"/>
<reference evidence="3" key="2">
    <citation type="journal article" date="2010" name="Genome Res.">
        <title>Population genomic sequencing of Coccidioides fungi reveals recent hybridization and transposon control.</title>
        <authorList>
            <person name="Neafsey D.E."/>
            <person name="Barker B.M."/>
            <person name="Sharpton T.J."/>
            <person name="Stajich J.E."/>
            <person name="Park D.J."/>
            <person name="Whiston E."/>
            <person name="Hung C.-Y."/>
            <person name="McMahan C."/>
            <person name="White J."/>
            <person name="Sykes S."/>
            <person name="Heiman D."/>
            <person name="Young S."/>
            <person name="Zeng Q."/>
            <person name="Abouelleil A."/>
            <person name="Aftuck L."/>
            <person name="Bessette D."/>
            <person name="Brown A."/>
            <person name="FitzGerald M."/>
            <person name="Lui A."/>
            <person name="Macdonald J.P."/>
            <person name="Priest M."/>
            <person name="Orbach M.J."/>
            <person name="Galgiani J.N."/>
            <person name="Kirkland T.N."/>
            <person name="Cole G.T."/>
            <person name="Birren B.W."/>
            <person name="Henn M.R."/>
            <person name="Taylor J.W."/>
            <person name="Rounsley S.D."/>
        </authorList>
    </citation>
    <scope>GENOME REANNOTATION</scope>
    <source>
        <strain evidence="3">RS</strain>
    </source>
</reference>
<gene>
    <name evidence="2" type="ORF">CIMG_08551</name>
</gene>
<dbReference type="InterPro" id="IPR036047">
    <property type="entry name" value="F-box-like_dom_sf"/>
</dbReference>
<dbReference type="Gene3D" id="1.20.1280.50">
    <property type="match status" value="1"/>
</dbReference>
<feature type="domain" description="F-box" evidence="1">
    <location>
        <begin position="52"/>
        <end position="102"/>
    </location>
</feature>
<dbReference type="Pfam" id="PF12937">
    <property type="entry name" value="F-box-like"/>
    <property type="match status" value="1"/>
</dbReference>
<dbReference type="InParanoid" id="J3K5R2"/>
<sequence>MDQYPSSSVDVIDAFRALTAEARRNVCRTLVAEFSHAECHEVWDLIFNRFHFDVLENLPLELSARVAGYLEPSETFRLRQVSRRWNELFSTPAICGSSFRSFNSHQILNTSAAEWKQSYSRYAKCQLALRTGRPAGEALYSDISSDWSQCNDNTISYSDGMIAWAKNQVILLLCLRSGRARYFNTANRQVVVCVRVSSRIIAALTSHGSCQVWNHKSGKEGMLRLPSANYKVSLGYIRHNFLVDEDTIAVYLAGSQSIIVWDLQTETSRQIYIGAEPFHIFLDAKGKTLTVMRLEDAHENLVYRHGDHISQIVGVTYSIDRNSRSDQRSFSFPLPNSVMSVDLRLHSCLNNIKSCCFRLSTTISHDKKDDAQPLAVGEFITFISYSNILNRPVARFYPEIPCGEMDKRCLATVMSEGLVYYLAENDTDSSAIVLDYRRGEAIQAPGINLASGVFGGNSQYPCYCFGDTFIYGIGLSDVVRVWCFDEDVMAGGGIGRHEIFRDRRDLES</sequence>
<dbReference type="STRING" id="246410.J3K5R2"/>
<accession>J3K5R2</accession>
<keyword evidence="3" id="KW-1185">Reference proteome</keyword>
<reference evidence="3" key="1">
    <citation type="journal article" date="2009" name="Genome Res.">
        <title>Comparative genomic analyses of the human fungal pathogens Coccidioides and their relatives.</title>
        <authorList>
            <person name="Sharpton T.J."/>
            <person name="Stajich J.E."/>
            <person name="Rounsley S.D."/>
            <person name="Gardner M.J."/>
            <person name="Wortman J.R."/>
            <person name="Jordar V.S."/>
            <person name="Maiti R."/>
            <person name="Kodira C.D."/>
            <person name="Neafsey D.E."/>
            <person name="Zeng Q."/>
            <person name="Hung C.-Y."/>
            <person name="McMahan C."/>
            <person name="Muszewska A."/>
            <person name="Grynberg M."/>
            <person name="Mandel M.A."/>
            <person name="Kellner E.M."/>
            <person name="Barker B.M."/>
            <person name="Galgiani J.N."/>
            <person name="Orbach M.J."/>
            <person name="Kirkland T.N."/>
            <person name="Cole G.T."/>
            <person name="Henn M.R."/>
            <person name="Birren B.W."/>
            <person name="Taylor J.W."/>
        </authorList>
    </citation>
    <scope>NUCLEOTIDE SEQUENCE [LARGE SCALE GENOMIC DNA]</scope>
    <source>
        <strain evidence="3">RS</strain>
    </source>
</reference>
<evidence type="ECO:0000313" key="3">
    <source>
        <dbReference type="Proteomes" id="UP000001261"/>
    </source>
</evidence>
<proteinExistence type="predicted"/>
<evidence type="ECO:0000313" key="2">
    <source>
        <dbReference type="EMBL" id="EAS29805.3"/>
    </source>
</evidence>
<dbReference type="PROSITE" id="PS50181">
    <property type="entry name" value="FBOX"/>
    <property type="match status" value="1"/>
</dbReference>